<dbReference type="PANTHER" id="PTHR31891:SF1">
    <property type="entry name" value="FORMAMIDASE C869.04-RELATED"/>
    <property type="match status" value="1"/>
</dbReference>
<name>A0A437KFF2_9BACI</name>
<evidence type="ECO:0000313" key="1">
    <source>
        <dbReference type="EMBL" id="RVT65608.1"/>
    </source>
</evidence>
<proteinExistence type="predicted"/>
<dbReference type="InterPro" id="IPR004304">
    <property type="entry name" value="FmdA_AmdA"/>
</dbReference>
<dbReference type="Proteomes" id="UP000288024">
    <property type="component" value="Unassembled WGS sequence"/>
</dbReference>
<protein>
    <submittedName>
        <fullName evidence="1">Acetamidase</fullName>
    </submittedName>
</protein>
<evidence type="ECO:0000313" key="2">
    <source>
        <dbReference type="Proteomes" id="UP000288024"/>
    </source>
</evidence>
<dbReference type="Gene3D" id="3.10.28.20">
    <property type="entry name" value="Acetamidase/Formamidase-like domains"/>
    <property type="match status" value="1"/>
</dbReference>
<dbReference type="Gene3D" id="2.60.120.580">
    <property type="entry name" value="Acetamidase/Formamidase-like domains"/>
    <property type="match status" value="1"/>
</dbReference>
<sequence length="312" mass="33994">MKKHILTLKQENLHGSFSRNYPPILTVESGDSIEMKTLDIEWGYSSSEAEVYEKFPSNQSEQKAGHPMIGPIAVKDAKPGMVLEIKINDIVPGWYGRNWSGGLPNWQNITLGIAEEEKIQLDWKLDSNQMTGSTIIGDKTFSVALQPFMGVMGVAPKEDGVHPTPPPRYCGGNIDCKELVKGSSLFLPISVEGALFSIGDGHALQGDGEISGTAIECPMDLVDITLIARDDMELQAPLAKTPSGWITFGFNEDLNEAAKDALNEMITFMQNNYDISRTEATALSSTVVDLRITQVVNGVKGVHAVLPYGALR</sequence>
<dbReference type="SUPFAM" id="SSF141130">
    <property type="entry name" value="Acetamidase/Formamidase-like"/>
    <property type="match status" value="1"/>
</dbReference>
<comment type="caution">
    <text evidence="1">The sequence shown here is derived from an EMBL/GenBank/DDBJ whole genome shotgun (WGS) entry which is preliminary data.</text>
</comment>
<gene>
    <name evidence="1" type="ORF">EM808_08965</name>
</gene>
<dbReference type="RefSeq" id="WP_127737826.1">
    <property type="nucleotide sequence ID" value="NZ_RZTZ01000002.1"/>
</dbReference>
<dbReference type="PANTHER" id="PTHR31891">
    <property type="entry name" value="FORMAMIDASE C869.04-RELATED"/>
    <property type="match status" value="1"/>
</dbReference>
<accession>A0A437KFF2</accession>
<reference evidence="1 2" key="1">
    <citation type="submission" date="2019-01" db="EMBL/GenBank/DDBJ databases">
        <title>Bacillus sp. M5HDSG1-1, whole genome shotgun sequence.</title>
        <authorList>
            <person name="Tuo L."/>
        </authorList>
    </citation>
    <scope>NUCLEOTIDE SEQUENCE [LARGE SCALE GENOMIC DNA]</scope>
    <source>
        <strain evidence="1 2">M5HDSG1-1</strain>
    </source>
</reference>
<keyword evidence="2" id="KW-1185">Reference proteome</keyword>
<dbReference type="GO" id="GO:0016811">
    <property type="term" value="F:hydrolase activity, acting on carbon-nitrogen (but not peptide) bonds, in linear amides"/>
    <property type="evidence" value="ECO:0007669"/>
    <property type="project" value="InterPro"/>
</dbReference>
<dbReference type="EMBL" id="RZTZ01000002">
    <property type="protein sequence ID" value="RVT65608.1"/>
    <property type="molecule type" value="Genomic_DNA"/>
</dbReference>
<organism evidence="1 2">
    <name type="scientific">Niallia taxi</name>
    <dbReference type="NCBI Taxonomy" id="2499688"/>
    <lineage>
        <taxon>Bacteria</taxon>
        <taxon>Bacillati</taxon>
        <taxon>Bacillota</taxon>
        <taxon>Bacilli</taxon>
        <taxon>Bacillales</taxon>
        <taxon>Bacillaceae</taxon>
        <taxon>Niallia</taxon>
    </lineage>
</organism>
<dbReference type="Pfam" id="PF03069">
    <property type="entry name" value="FmdA_AmdA"/>
    <property type="match status" value="2"/>
</dbReference>
<dbReference type="AlphaFoldDB" id="A0A437KFF2"/>